<dbReference type="InterPro" id="IPR007061">
    <property type="entry name" value="MST-like"/>
</dbReference>
<dbReference type="InterPro" id="IPR034660">
    <property type="entry name" value="DinB/YfiT-like"/>
</dbReference>
<reference evidence="1" key="1">
    <citation type="journal article" date="2021" name="PeerJ">
        <title>Extensive microbial diversity within the chicken gut microbiome revealed by metagenomics and culture.</title>
        <authorList>
            <person name="Gilroy R."/>
            <person name="Ravi A."/>
            <person name="Getino M."/>
            <person name="Pursley I."/>
            <person name="Horton D.L."/>
            <person name="Alikhan N.F."/>
            <person name="Baker D."/>
            <person name="Gharbi K."/>
            <person name="Hall N."/>
            <person name="Watson M."/>
            <person name="Adriaenssens E.M."/>
            <person name="Foster-Nyarko E."/>
            <person name="Jarju S."/>
            <person name="Secka A."/>
            <person name="Antonio M."/>
            <person name="Oren A."/>
            <person name="Chaudhuri R.R."/>
            <person name="La Ragione R."/>
            <person name="Hildebrand F."/>
            <person name="Pallen M.J."/>
        </authorList>
    </citation>
    <scope>NUCLEOTIDE SEQUENCE</scope>
    <source>
        <strain evidence="1">CHK32-1732</strain>
    </source>
</reference>
<evidence type="ECO:0000313" key="2">
    <source>
        <dbReference type="Proteomes" id="UP000824190"/>
    </source>
</evidence>
<protein>
    <submittedName>
        <fullName evidence="1">DinB family protein</fullName>
    </submittedName>
</protein>
<dbReference type="Proteomes" id="UP000824190">
    <property type="component" value="Unassembled WGS sequence"/>
</dbReference>
<gene>
    <name evidence="1" type="ORF">H9870_03795</name>
</gene>
<reference evidence="1" key="2">
    <citation type="submission" date="2021-04" db="EMBL/GenBank/DDBJ databases">
        <authorList>
            <person name="Gilroy R."/>
        </authorList>
    </citation>
    <scope>NUCLEOTIDE SEQUENCE</scope>
    <source>
        <strain evidence="1">CHK32-1732</strain>
    </source>
</reference>
<organism evidence="1 2">
    <name type="scientific">Candidatus Corynebacterium avicola</name>
    <dbReference type="NCBI Taxonomy" id="2838527"/>
    <lineage>
        <taxon>Bacteria</taxon>
        <taxon>Bacillati</taxon>
        <taxon>Actinomycetota</taxon>
        <taxon>Actinomycetes</taxon>
        <taxon>Mycobacteriales</taxon>
        <taxon>Corynebacteriaceae</taxon>
        <taxon>Corynebacterium</taxon>
    </lineage>
</organism>
<dbReference type="Gene3D" id="1.20.120.450">
    <property type="entry name" value="dinb family like domain"/>
    <property type="match status" value="1"/>
</dbReference>
<dbReference type="Pfam" id="PF04978">
    <property type="entry name" value="MST"/>
    <property type="match status" value="1"/>
</dbReference>
<name>A0A9D1RQ51_9CORY</name>
<dbReference type="EMBL" id="DXGC01000038">
    <property type="protein sequence ID" value="HIW90772.1"/>
    <property type="molecule type" value="Genomic_DNA"/>
</dbReference>
<evidence type="ECO:0000313" key="1">
    <source>
        <dbReference type="EMBL" id="HIW90772.1"/>
    </source>
</evidence>
<sequence length="186" mass="20862">MQEYLQLNRDALLWKLEGLSEYDARRPLTPTGTNLAGLVKHVALLEIGYFGDTFGRPWPVAGEVISDEDARADPNVDFYLTPNETVEQIVDFYRRVWAHTAETFGTFAVDDLGHVPHWPAENAEKSLGEIATHVLGDLARHVGHADILRERLDGSTGMWVGNDNVLGGVDWSSYVEKLERIASQFR</sequence>
<accession>A0A9D1RQ51</accession>
<dbReference type="SUPFAM" id="SSF109854">
    <property type="entry name" value="DinB/YfiT-like putative metalloenzymes"/>
    <property type="match status" value="1"/>
</dbReference>
<proteinExistence type="predicted"/>
<dbReference type="AlphaFoldDB" id="A0A9D1RQ51"/>
<comment type="caution">
    <text evidence="1">The sequence shown here is derived from an EMBL/GenBank/DDBJ whole genome shotgun (WGS) entry which is preliminary data.</text>
</comment>